<evidence type="ECO:0000259" key="1">
    <source>
        <dbReference type="Pfam" id="PF00646"/>
    </source>
</evidence>
<reference evidence="2" key="1">
    <citation type="submission" date="2019-12" db="EMBL/GenBank/DDBJ databases">
        <title>Genome sequencing and annotation of Brassica cretica.</title>
        <authorList>
            <person name="Studholme D.J."/>
            <person name="Sarris P.F."/>
        </authorList>
    </citation>
    <scope>NUCLEOTIDE SEQUENCE</scope>
    <source>
        <strain evidence="2">PFS-001/15</strain>
        <tissue evidence="2">Leaf</tissue>
    </source>
</reference>
<dbReference type="InterPro" id="IPR036047">
    <property type="entry name" value="F-box-like_dom_sf"/>
</dbReference>
<dbReference type="AlphaFoldDB" id="A0A8S9IL76"/>
<accession>A0A8S9IL76</accession>
<dbReference type="EMBL" id="QGKW02001911">
    <property type="protein sequence ID" value="KAF2569657.1"/>
    <property type="molecule type" value="Genomic_DNA"/>
</dbReference>
<dbReference type="PANTHER" id="PTHR32212">
    <property type="entry name" value="CYCLIN-LIKE F-BOX"/>
    <property type="match status" value="1"/>
</dbReference>
<dbReference type="SUPFAM" id="SSF81383">
    <property type="entry name" value="F-box domain"/>
    <property type="match status" value="1"/>
</dbReference>
<feature type="domain" description="F-box" evidence="1">
    <location>
        <begin position="14"/>
        <end position="52"/>
    </location>
</feature>
<dbReference type="InterPro" id="IPR053781">
    <property type="entry name" value="F-box_AtFBL13-like"/>
</dbReference>
<protein>
    <recommendedName>
        <fullName evidence="1">F-box domain-containing protein</fullName>
    </recommendedName>
</protein>
<evidence type="ECO:0000313" key="3">
    <source>
        <dbReference type="Proteomes" id="UP000712281"/>
    </source>
</evidence>
<dbReference type="Gene3D" id="1.20.1280.50">
    <property type="match status" value="1"/>
</dbReference>
<evidence type="ECO:0000313" key="2">
    <source>
        <dbReference type="EMBL" id="KAF2569657.1"/>
    </source>
</evidence>
<gene>
    <name evidence="2" type="ORF">F2Q68_00024039</name>
</gene>
<sequence length="166" mass="18545">MADDRKIKGAVDLISNLPDVILHHILCFISTKLAISTSLLSRRWRHVWCDIPSISLKANTLTTAASINKTLNRYTAPKTTNFTSKAPGERTLPTSTGGSSALCHTTLRIFPWISGVLVMMRRTRFLISSTTVLLSSNLYAKFAKTCFHAKITKTCFHAKIPKHIFR</sequence>
<proteinExistence type="predicted"/>
<name>A0A8S9IL76_BRACR</name>
<dbReference type="Pfam" id="PF00646">
    <property type="entry name" value="F-box"/>
    <property type="match status" value="1"/>
</dbReference>
<dbReference type="Proteomes" id="UP000712281">
    <property type="component" value="Unassembled WGS sequence"/>
</dbReference>
<dbReference type="CDD" id="cd22160">
    <property type="entry name" value="F-box_AtFBL13-like"/>
    <property type="match status" value="1"/>
</dbReference>
<dbReference type="PANTHER" id="PTHR32212:SF234">
    <property type="entry name" value="F-BOX_LRR-REPEAT PROTEIN 13-LIKE"/>
    <property type="match status" value="1"/>
</dbReference>
<dbReference type="InterPro" id="IPR001810">
    <property type="entry name" value="F-box_dom"/>
</dbReference>
<comment type="caution">
    <text evidence="2">The sequence shown here is derived from an EMBL/GenBank/DDBJ whole genome shotgun (WGS) entry which is preliminary data.</text>
</comment>
<organism evidence="2 3">
    <name type="scientific">Brassica cretica</name>
    <name type="common">Mustard</name>
    <dbReference type="NCBI Taxonomy" id="69181"/>
    <lineage>
        <taxon>Eukaryota</taxon>
        <taxon>Viridiplantae</taxon>
        <taxon>Streptophyta</taxon>
        <taxon>Embryophyta</taxon>
        <taxon>Tracheophyta</taxon>
        <taxon>Spermatophyta</taxon>
        <taxon>Magnoliopsida</taxon>
        <taxon>eudicotyledons</taxon>
        <taxon>Gunneridae</taxon>
        <taxon>Pentapetalae</taxon>
        <taxon>rosids</taxon>
        <taxon>malvids</taxon>
        <taxon>Brassicales</taxon>
        <taxon>Brassicaceae</taxon>
        <taxon>Brassiceae</taxon>
        <taxon>Brassica</taxon>
    </lineage>
</organism>